<dbReference type="AlphaFoldDB" id="K0SFA2"/>
<name>K0SFA2_THAOC</name>
<dbReference type="Proteomes" id="UP000266841">
    <property type="component" value="Unassembled WGS sequence"/>
</dbReference>
<protein>
    <submittedName>
        <fullName evidence="2">Uncharacterized protein</fullName>
    </submittedName>
</protein>
<sequence>MAPQPRASVKRRLATSKVNLWTKSSRQRRRLICKSELEQEANRQMCRRRGAAEEPNTDIGPEGGADGSRWTCGAAGT</sequence>
<evidence type="ECO:0000313" key="3">
    <source>
        <dbReference type="Proteomes" id="UP000266841"/>
    </source>
</evidence>
<accession>K0SFA2</accession>
<gene>
    <name evidence="2" type="ORF">THAOC_14454</name>
</gene>
<evidence type="ECO:0000256" key="1">
    <source>
        <dbReference type="SAM" id="MobiDB-lite"/>
    </source>
</evidence>
<organism evidence="2 3">
    <name type="scientific">Thalassiosira oceanica</name>
    <name type="common">Marine diatom</name>
    <dbReference type="NCBI Taxonomy" id="159749"/>
    <lineage>
        <taxon>Eukaryota</taxon>
        <taxon>Sar</taxon>
        <taxon>Stramenopiles</taxon>
        <taxon>Ochrophyta</taxon>
        <taxon>Bacillariophyta</taxon>
        <taxon>Coscinodiscophyceae</taxon>
        <taxon>Thalassiosirophycidae</taxon>
        <taxon>Thalassiosirales</taxon>
        <taxon>Thalassiosiraceae</taxon>
        <taxon>Thalassiosira</taxon>
    </lineage>
</organism>
<comment type="caution">
    <text evidence="2">The sequence shown here is derived from an EMBL/GenBank/DDBJ whole genome shotgun (WGS) entry which is preliminary data.</text>
</comment>
<feature type="region of interest" description="Disordered" evidence="1">
    <location>
        <begin position="44"/>
        <end position="77"/>
    </location>
</feature>
<dbReference type="EMBL" id="AGNL01016881">
    <property type="protein sequence ID" value="EJK64778.1"/>
    <property type="molecule type" value="Genomic_DNA"/>
</dbReference>
<evidence type="ECO:0000313" key="2">
    <source>
        <dbReference type="EMBL" id="EJK64778.1"/>
    </source>
</evidence>
<keyword evidence="3" id="KW-1185">Reference proteome</keyword>
<reference evidence="2 3" key="1">
    <citation type="journal article" date="2012" name="Genome Biol.">
        <title>Genome and low-iron response of an oceanic diatom adapted to chronic iron limitation.</title>
        <authorList>
            <person name="Lommer M."/>
            <person name="Specht M."/>
            <person name="Roy A.S."/>
            <person name="Kraemer L."/>
            <person name="Andreson R."/>
            <person name="Gutowska M.A."/>
            <person name="Wolf J."/>
            <person name="Bergner S.V."/>
            <person name="Schilhabel M.B."/>
            <person name="Klostermeier U.C."/>
            <person name="Beiko R.G."/>
            <person name="Rosenstiel P."/>
            <person name="Hippler M."/>
            <person name="Laroche J."/>
        </authorList>
    </citation>
    <scope>NUCLEOTIDE SEQUENCE [LARGE SCALE GENOMIC DNA]</scope>
    <source>
        <strain evidence="2 3">CCMP1005</strain>
    </source>
</reference>
<proteinExistence type="predicted"/>